<dbReference type="Proteomes" id="UP000499080">
    <property type="component" value="Unassembled WGS sequence"/>
</dbReference>
<keyword evidence="2" id="KW-1185">Reference proteome</keyword>
<protein>
    <submittedName>
        <fullName evidence="1">Uncharacterized protein</fullName>
    </submittedName>
</protein>
<dbReference type="Gene3D" id="3.30.420.10">
    <property type="entry name" value="Ribonuclease H-like superfamily/Ribonuclease H"/>
    <property type="match status" value="1"/>
</dbReference>
<gene>
    <name evidence="1" type="ORF">AVEN_192270_1</name>
</gene>
<proteinExistence type="predicted"/>
<dbReference type="GO" id="GO:0003676">
    <property type="term" value="F:nucleic acid binding"/>
    <property type="evidence" value="ECO:0007669"/>
    <property type="project" value="InterPro"/>
</dbReference>
<name>A0A4Y2NUW5_ARAVE</name>
<organism evidence="1 2">
    <name type="scientific">Araneus ventricosus</name>
    <name type="common">Orbweaver spider</name>
    <name type="synonym">Epeira ventricosa</name>
    <dbReference type="NCBI Taxonomy" id="182803"/>
    <lineage>
        <taxon>Eukaryota</taxon>
        <taxon>Metazoa</taxon>
        <taxon>Ecdysozoa</taxon>
        <taxon>Arthropoda</taxon>
        <taxon>Chelicerata</taxon>
        <taxon>Arachnida</taxon>
        <taxon>Araneae</taxon>
        <taxon>Araneomorphae</taxon>
        <taxon>Entelegynae</taxon>
        <taxon>Araneoidea</taxon>
        <taxon>Araneidae</taxon>
        <taxon>Araneus</taxon>
    </lineage>
</organism>
<dbReference type="PANTHER" id="PTHR47326">
    <property type="entry name" value="TRANSPOSABLE ELEMENT TC3 TRANSPOSASE-LIKE PROTEIN"/>
    <property type="match status" value="1"/>
</dbReference>
<dbReference type="EMBL" id="BGPR01009702">
    <property type="protein sequence ID" value="GBN41737.1"/>
    <property type="molecule type" value="Genomic_DNA"/>
</dbReference>
<evidence type="ECO:0000313" key="1">
    <source>
        <dbReference type="EMBL" id="GBN41737.1"/>
    </source>
</evidence>
<dbReference type="PANTHER" id="PTHR47326:SF1">
    <property type="entry name" value="HTH PSQ-TYPE DOMAIN-CONTAINING PROTEIN"/>
    <property type="match status" value="1"/>
</dbReference>
<comment type="caution">
    <text evidence="1">The sequence shown here is derived from an EMBL/GenBank/DDBJ whole genome shotgun (WGS) entry which is preliminary data.</text>
</comment>
<sequence length="242" mass="27980">MEVDNAWHGTFCSQTKPISISKVLSILKVAEYWQERILSKCNHSSLHFQKVTVWCGFTAAFTVGPFFFEEIGPSGPVTCTIKGTRYEYILQNQLISALQQRRCVDRTIFIQYGVPPQIATLLKHLLNLHFVKDRIISRHFPTAWPPRSPDLNPCDFWLWGYIKDVVYGDPVANLTELKNRITQHIHNITTETLRSVVEHAVLSFQLIGENGGHHIEHFLSKSKPTSCSWWFHQFLLFLRFLA</sequence>
<dbReference type="OrthoDB" id="6436543at2759"/>
<dbReference type="AlphaFoldDB" id="A0A4Y2NUW5"/>
<reference evidence="1 2" key="1">
    <citation type="journal article" date="2019" name="Sci. Rep.">
        <title>Orb-weaving spider Araneus ventricosus genome elucidates the spidroin gene catalogue.</title>
        <authorList>
            <person name="Kono N."/>
            <person name="Nakamura H."/>
            <person name="Ohtoshi R."/>
            <person name="Moran D.A.P."/>
            <person name="Shinohara A."/>
            <person name="Yoshida Y."/>
            <person name="Fujiwara M."/>
            <person name="Mori M."/>
            <person name="Tomita M."/>
            <person name="Arakawa K."/>
        </authorList>
    </citation>
    <scope>NUCLEOTIDE SEQUENCE [LARGE SCALE GENOMIC DNA]</scope>
</reference>
<evidence type="ECO:0000313" key="2">
    <source>
        <dbReference type="Proteomes" id="UP000499080"/>
    </source>
</evidence>
<dbReference type="InterPro" id="IPR036397">
    <property type="entry name" value="RNaseH_sf"/>
</dbReference>
<accession>A0A4Y2NUW5</accession>